<dbReference type="InterPro" id="IPR002110">
    <property type="entry name" value="Ankyrin_rpt"/>
</dbReference>
<feature type="compositionally biased region" description="Basic and acidic residues" evidence="7">
    <location>
        <begin position="338"/>
        <end position="351"/>
    </location>
</feature>
<dbReference type="PROSITE" id="PS50297">
    <property type="entry name" value="ANK_REP_REGION"/>
    <property type="match status" value="6"/>
</dbReference>
<dbReference type="SUPFAM" id="SSF48403">
    <property type="entry name" value="Ankyrin repeat"/>
    <property type="match status" value="1"/>
</dbReference>
<dbReference type="Pfam" id="PF12796">
    <property type="entry name" value="Ank_2"/>
    <property type="match status" value="3"/>
</dbReference>
<dbReference type="GO" id="GO:0007605">
    <property type="term" value="P:sensory perception of sound"/>
    <property type="evidence" value="ECO:0007669"/>
    <property type="project" value="UniProtKB-KW"/>
</dbReference>
<sequence>MVVEGERTLLAARQGDVPTLKGQLAQKALTSDIKDGLGASPVHHAARAGKLTCLRFLVEEAGLPGNCLANNGASPAHDAAATGNLACLQWLLTQGGCGPEDRDSSGATVLHLASRFSHHEITDWLLKSGEVDPGASTDTGAVPVHYAAAKGDLPSLRLLLGHSPNIVNSQTKNGATPLYLACQEGHLEVVQYLVKDCGADPSIRANDGMTPLHAAAQMGHNTVIVWLMSFTEISLTGRDNDGATAMHFAASRGHAKVLSWLLLHGGEIVTDNWGGTPLHDAAENGELECCQILVVNGVDLGVRDQDGFTGADLAEYNGHSQCAKYLRTVENMSVEHRVLSRDPSMDLEYKQPDSGLSSPNTTMPPASQAAHFDINSPSSSLSNYDSANSSQSSTGEKRSSLTTTRGPPAQLNTVAHTGASESAISDMQAYMDMLNPDIRSEVTKKNEIPSDAASKPPPPPTYPPPPPPQAPPSPPPPPSFQAPTPPKEPTSAEFLKVKSNLRHVDSNTSKTEQLTPGEKHDKLRRVDSNRKSRSFSKQPSTGDYYKSLGSDTAEPQGSKGMAPNEEGSVLLEEPTDSPAHSSENGSTEESAAPPPPPPPPPLPPNNPTPTPPPPPPLPPETPTTPHHSAGSTSNNQRRLSSSSGSTKSFNMMSPTGDNSELLAEIKAGKNLKPTPHSKGYTTVFSNSGPTGNNENPSPPETRTPSPLGKTMSTSASFERLSSNSVVNGNGGGSTAGAESGRKMSLADVEALVPTHDEQGKAIPEWKRQVMVRKLQVKMQDEEEHKRKFAASGHYQPQEWHYSHVHNAILGPFGELMTEDDLNRIEKQIENLQVMHKVSEVEKELEELERELHQLLPVSAALNQGHFSVNPKQVHGQAEDLPGWCSKISTLLKSMAILLATLGGKEIDILDLICPGYSQEEAMNVSTGQSESEGTNGTGVIGRSQSFSTREDVEKEIKQCGVSVKNLKANYEIQNQQSADNNANRVYKRKRSLPVVSESSYQTPESICENQVPSSTEAVQSNINGNLPSLEEAVLPLVEEPVIIASHVPQTYAPSEVMAPTNIEQFNQVLSADPILNNDQLTRSLEVQTDISYVQECIEMRKERIVFLFLEHWRKYTISESFRTKMTAVKGNKLDVGWEDYNNFSAQITGEMQSEDDKLFLFMKSKQLLEMSMSRSERKFRHLLCYEMFDRLGSHKWEVIRQFHKEVMEGIERGKQDWADGFEDIKLKYFGDSNDGGAPQSTVAPSPLPAASQDAISDKSQCMEQGTLKKPLQENIQRDVKSIANAETSLDTTKSSGPVKDVPPVTVKIIEEPKVDKPPPREGHNEDSIKVIYELKEFSNEEIIRYIDRSFAFWKEKEAELFDI</sequence>
<feature type="compositionally biased region" description="Low complexity" evidence="7">
    <location>
        <begin position="375"/>
        <end position="393"/>
    </location>
</feature>
<dbReference type="PROSITE" id="PS50088">
    <property type="entry name" value="ANK_REPEAT"/>
    <property type="match status" value="6"/>
</dbReference>
<dbReference type="FunFam" id="1.25.40.20:FF:000125">
    <property type="entry name" value="Putative espin"/>
    <property type="match status" value="1"/>
</dbReference>
<evidence type="ECO:0000259" key="8">
    <source>
        <dbReference type="PROSITE" id="PS51082"/>
    </source>
</evidence>
<dbReference type="EMBL" id="JASDAP010000008">
    <property type="protein sequence ID" value="KAK1897822.1"/>
    <property type="molecule type" value="Genomic_DNA"/>
</dbReference>
<feature type="repeat" description="ANK" evidence="5">
    <location>
        <begin position="105"/>
        <end position="129"/>
    </location>
</feature>
<feature type="repeat" description="ANK" evidence="5">
    <location>
        <begin position="207"/>
        <end position="229"/>
    </location>
</feature>
<feature type="region of interest" description="Disordered" evidence="7">
    <location>
        <begin position="444"/>
        <end position="715"/>
    </location>
</feature>
<feature type="compositionally biased region" description="Polar residues" evidence="7">
    <location>
        <begin position="578"/>
        <end position="589"/>
    </location>
</feature>
<dbReference type="GO" id="GO:0032420">
    <property type="term" value="C:stereocilium"/>
    <property type="evidence" value="ECO:0007669"/>
    <property type="project" value="UniProtKB-SubCell"/>
</dbReference>
<feature type="repeat" description="ANK" evidence="5">
    <location>
        <begin position="139"/>
        <end position="171"/>
    </location>
</feature>
<proteinExistence type="predicted"/>
<evidence type="ECO:0000256" key="7">
    <source>
        <dbReference type="SAM" id="MobiDB-lite"/>
    </source>
</evidence>
<accession>A0AAD9C8F8</accession>
<protein>
    <submittedName>
        <fullName evidence="9">Espin</fullName>
    </submittedName>
</protein>
<dbReference type="GO" id="GO:0051015">
    <property type="term" value="F:actin filament binding"/>
    <property type="evidence" value="ECO:0007669"/>
    <property type="project" value="TreeGrafter"/>
</dbReference>
<dbReference type="PANTHER" id="PTHR24153">
    <property type="entry name" value="ESPIN"/>
    <property type="match status" value="1"/>
</dbReference>
<feature type="repeat" description="ANK" evidence="5">
    <location>
        <begin position="241"/>
        <end position="273"/>
    </location>
</feature>
<feature type="compositionally biased region" description="Polar residues" evidence="7">
    <location>
        <begin position="702"/>
        <end position="715"/>
    </location>
</feature>
<feature type="domain" description="WH2" evidence="8">
    <location>
        <begin position="657"/>
        <end position="674"/>
    </location>
</feature>
<dbReference type="InterPro" id="IPR052420">
    <property type="entry name" value="Espin/Espin-like"/>
</dbReference>
<dbReference type="FunFam" id="1.25.40.20:FF:000199">
    <property type="entry name" value="Espin like"/>
    <property type="match status" value="1"/>
</dbReference>
<dbReference type="GO" id="GO:0051017">
    <property type="term" value="P:actin filament bundle assembly"/>
    <property type="evidence" value="ECO:0007669"/>
    <property type="project" value="TreeGrafter"/>
</dbReference>
<feature type="coiled-coil region" evidence="6">
    <location>
        <begin position="821"/>
        <end position="857"/>
    </location>
</feature>
<dbReference type="Pfam" id="PF00023">
    <property type="entry name" value="Ank"/>
    <property type="match status" value="2"/>
</dbReference>
<feature type="compositionally biased region" description="Polar residues" evidence="7">
    <location>
        <begin position="354"/>
        <end position="365"/>
    </location>
</feature>
<dbReference type="PANTHER" id="PTHR24153:SF14">
    <property type="entry name" value="ESPIN"/>
    <property type="match status" value="1"/>
</dbReference>
<comment type="caution">
    <text evidence="9">The sequence shown here is derived from an EMBL/GenBank/DDBJ whole genome shotgun (WGS) entry which is preliminary data.</text>
</comment>
<name>A0AAD9C8F8_DISEL</name>
<feature type="region of interest" description="Disordered" evidence="7">
    <location>
        <begin position="926"/>
        <end position="946"/>
    </location>
</feature>
<feature type="compositionally biased region" description="Polar residues" evidence="7">
    <location>
        <begin position="400"/>
        <end position="413"/>
    </location>
</feature>
<evidence type="ECO:0000256" key="1">
    <source>
        <dbReference type="ARBA" id="ARBA00004645"/>
    </source>
</evidence>
<dbReference type="PRINTS" id="PR01217">
    <property type="entry name" value="PRICHEXTENSN"/>
</dbReference>
<keyword evidence="4 5" id="KW-0040">ANK repeat</keyword>
<comment type="subcellular location">
    <subcellularLocation>
        <location evidence="1">Cell projection</location>
        <location evidence="1">Stereocilium</location>
    </subcellularLocation>
</comment>
<dbReference type="PROSITE" id="PS51082">
    <property type="entry name" value="WH2"/>
    <property type="match status" value="1"/>
</dbReference>
<feature type="compositionally biased region" description="Pro residues" evidence="7">
    <location>
        <begin position="592"/>
        <end position="622"/>
    </location>
</feature>
<feature type="repeat" description="ANK" evidence="5">
    <location>
        <begin position="273"/>
        <end position="305"/>
    </location>
</feature>
<evidence type="ECO:0000313" key="10">
    <source>
        <dbReference type="Proteomes" id="UP001228049"/>
    </source>
</evidence>
<gene>
    <name evidence="9" type="ORF">KUDE01_017353</name>
</gene>
<dbReference type="InterPro" id="IPR036770">
    <property type="entry name" value="Ankyrin_rpt-contain_sf"/>
</dbReference>
<organism evidence="9 10">
    <name type="scientific">Dissostichus eleginoides</name>
    <name type="common">Patagonian toothfish</name>
    <name type="synonym">Dissostichus amissus</name>
    <dbReference type="NCBI Taxonomy" id="100907"/>
    <lineage>
        <taxon>Eukaryota</taxon>
        <taxon>Metazoa</taxon>
        <taxon>Chordata</taxon>
        <taxon>Craniata</taxon>
        <taxon>Vertebrata</taxon>
        <taxon>Euteleostomi</taxon>
        <taxon>Actinopterygii</taxon>
        <taxon>Neopterygii</taxon>
        <taxon>Teleostei</taxon>
        <taxon>Neoteleostei</taxon>
        <taxon>Acanthomorphata</taxon>
        <taxon>Eupercaria</taxon>
        <taxon>Perciformes</taxon>
        <taxon>Notothenioidei</taxon>
        <taxon>Nototheniidae</taxon>
        <taxon>Dissostichus</taxon>
    </lineage>
</organism>
<dbReference type="SMART" id="SM00248">
    <property type="entry name" value="ANK"/>
    <property type="match status" value="9"/>
</dbReference>
<evidence type="ECO:0000256" key="2">
    <source>
        <dbReference type="ARBA" id="ARBA00022737"/>
    </source>
</evidence>
<feature type="region of interest" description="Disordered" evidence="7">
    <location>
        <begin position="338"/>
        <end position="413"/>
    </location>
</feature>
<keyword evidence="2" id="KW-0677">Repeat</keyword>
<dbReference type="GO" id="GO:0005737">
    <property type="term" value="C:cytoplasm"/>
    <property type="evidence" value="ECO:0007669"/>
    <property type="project" value="TreeGrafter"/>
</dbReference>
<keyword evidence="10" id="KW-1185">Reference proteome</keyword>
<dbReference type="Gene3D" id="1.25.40.20">
    <property type="entry name" value="Ankyrin repeat-containing domain"/>
    <property type="match status" value="3"/>
</dbReference>
<evidence type="ECO:0000256" key="6">
    <source>
        <dbReference type="SAM" id="Coils"/>
    </source>
</evidence>
<evidence type="ECO:0000256" key="3">
    <source>
        <dbReference type="ARBA" id="ARBA00022740"/>
    </source>
</evidence>
<evidence type="ECO:0000256" key="4">
    <source>
        <dbReference type="ARBA" id="ARBA00023043"/>
    </source>
</evidence>
<dbReference type="Proteomes" id="UP001228049">
    <property type="component" value="Unassembled WGS sequence"/>
</dbReference>
<feature type="compositionally biased region" description="Pro residues" evidence="7">
    <location>
        <begin position="455"/>
        <end position="488"/>
    </location>
</feature>
<dbReference type="InterPro" id="IPR003124">
    <property type="entry name" value="WH2_dom"/>
</dbReference>
<feature type="compositionally biased region" description="Basic and acidic residues" evidence="7">
    <location>
        <begin position="517"/>
        <end position="530"/>
    </location>
</feature>
<keyword evidence="6" id="KW-0175">Coiled coil</keyword>
<dbReference type="FunFam" id="1.25.40.20:FF:000190">
    <property type="entry name" value="Putative espin"/>
    <property type="match status" value="1"/>
</dbReference>
<feature type="compositionally biased region" description="Polar residues" evidence="7">
    <location>
        <begin position="679"/>
        <end position="695"/>
    </location>
</feature>
<keyword evidence="3" id="KW-1009">Hearing</keyword>
<feature type="compositionally biased region" description="Low complexity" evidence="7">
    <location>
        <begin position="631"/>
        <end position="653"/>
    </location>
</feature>
<feature type="repeat" description="ANK" evidence="5">
    <location>
        <begin position="173"/>
        <end position="195"/>
    </location>
</feature>
<reference evidence="9" key="1">
    <citation type="submission" date="2023-04" db="EMBL/GenBank/DDBJ databases">
        <title>Chromosome-level genome of Chaenocephalus aceratus.</title>
        <authorList>
            <person name="Park H."/>
        </authorList>
    </citation>
    <scope>NUCLEOTIDE SEQUENCE</scope>
    <source>
        <strain evidence="9">DE</strain>
        <tissue evidence="9">Muscle</tissue>
    </source>
</reference>
<evidence type="ECO:0000313" key="9">
    <source>
        <dbReference type="EMBL" id="KAK1897822.1"/>
    </source>
</evidence>
<evidence type="ECO:0000256" key="5">
    <source>
        <dbReference type="PROSITE-ProRule" id="PRU00023"/>
    </source>
</evidence>
<feature type="region of interest" description="Disordered" evidence="7">
    <location>
        <begin position="722"/>
        <end position="741"/>
    </location>
</feature>